<keyword evidence="2" id="KW-0812">Transmembrane</keyword>
<dbReference type="Proteomes" id="UP000002320">
    <property type="component" value="Unassembled WGS sequence"/>
</dbReference>
<protein>
    <submittedName>
        <fullName evidence="3 4">Glycosyltransferase</fullName>
    </submittedName>
</protein>
<feature type="transmembrane region" description="Helical" evidence="2">
    <location>
        <begin position="6"/>
        <end position="24"/>
    </location>
</feature>
<accession>B0WDD9</accession>
<keyword evidence="2" id="KW-1133">Transmembrane helix</keyword>
<evidence type="ECO:0000313" key="4">
    <source>
        <dbReference type="EnsemblMetazoa" id="CPIJ005142-PA"/>
    </source>
</evidence>
<keyword evidence="3" id="KW-0808">Transferase</keyword>
<dbReference type="HOGENOM" id="CLU_2429222_0_0_1"/>
<reference evidence="3" key="1">
    <citation type="submission" date="2007-03" db="EMBL/GenBank/DDBJ databases">
        <title>Annotation of Culex pipiens quinquefasciatus.</title>
        <authorList>
            <consortium name="The Broad Institute Genome Sequencing Platform"/>
            <person name="Atkinson P.W."/>
            <person name="Hemingway J."/>
            <person name="Christensen B.M."/>
            <person name="Higgs S."/>
            <person name="Kodira C."/>
            <person name="Hannick L."/>
            <person name="Megy K."/>
            <person name="O'Leary S."/>
            <person name="Pearson M."/>
            <person name="Haas B.J."/>
            <person name="Mauceli E."/>
            <person name="Wortman J.R."/>
            <person name="Lee N.H."/>
            <person name="Guigo R."/>
            <person name="Stanke M."/>
            <person name="Alvarado L."/>
            <person name="Amedeo P."/>
            <person name="Antoine C.H."/>
            <person name="Arensburger P."/>
            <person name="Bidwell S.L."/>
            <person name="Crawford M."/>
            <person name="Camaro F."/>
            <person name="Devon K."/>
            <person name="Engels R."/>
            <person name="Hammond M."/>
            <person name="Howarth C."/>
            <person name="Koehrsen M."/>
            <person name="Lawson D."/>
            <person name="Montgomery P."/>
            <person name="Nene V."/>
            <person name="Nusbaum C."/>
            <person name="Puiu D."/>
            <person name="Romero-Severson J."/>
            <person name="Severson D.W."/>
            <person name="Shumway M."/>
            <person name="Sisk P."/>
            <person name="Stolte C."/>
            <person name="Zeng Q."/>
            <person name="Eisenstadt E."/>
            <person name="Fraser-Liggett C."/>
            <person name="Strausberg R."/>
            <person name="Galagan J."/>
            <person name="Birren B."/>
            <person name="Collins F.H."/>
        </authorList>
    </citation>
    <scope>NUCLEOTIDE SEQUENCE [LARGE SCALE GENOMIC DNA]</scope>
    <source>
        <strain evidence="3">JHB</strain>
    </source>
</reference>
<gene>
    <name evidence="4" type="primary">6036719</name>
    <name evidence="3" type="ORF">CpipJ_CPIJ005142</name>
</gene>
<dbReference type="InParanoid" id="B0WDD9"/>
<dbReference type="VEuPathDB" id="VectorBase:CPIJ005142"/>
<evidence type="ECO:0000256" key="2">
    <source>
        <dbReference type="SAM" id="Phobius"/>
    </source>
</evidence>
<dbReference type="EnsemblMetazoa" id="CPIJ005142-RA">
    <property type="protein sequence ID" value="CPIJ005142-PA"/>
    <property type="gene ID" value="CPIJ005142"/>
</dbReference>
<feature type="region of interest" description="Disordered" evidence="1">
    <location>
        <begin position="69"/>
        <end position="91"/>
    </location>
</feature>
<dbReference type="VEuPathDB" id="VectorBase:CQUJHB004737"/>
<dbReference type="STRING" id="7176.B0WDD9"/>
<dbReference type="KEGG" id="cqu:CpipJ_CPIJ005142"/>
<evidence type="ECO:0000256" key="1">
    <source>
        <dbReference type="SAM" id="MobiDB-lite"/>
    </source>
</evidence>
<organism>
    <name type="scientific">Culex quinquefasciatus</name>
    <name type="common">Southern house mosquito</name>
    <name type="synonym">Culex pungens</name>
    <dbReference type="NCBI Taxonomy" id="7176"/>
    <lineage>
        <taxon>Eukaryota</taxon>
        <taxon>Metazoa</taxon>
        <taxon>Ecdysozoa</taxon>
        <taxon>Arthropoda</taxon>
        <taxon>Hexapoda</taxon>
        <taxon>Insecta</taxon>
        <taxon>Pterygota</taxon>
        <taxon>Neoptera</taxon>
        <taxon>Endopterygota</taxon>
        <taxon>Diptera</taxon>
        <taxon>Nematocera</taxon>
        <taxon>Culicoidea</taxon>
        <taxon>Culicidae</taxon>
        <taxon>Culicinae</taxon>
        <taxon>Culicini</taxon>
        <taxon>Culex</taxon>
        <taxon>Culex</taxon>
    </lineage>
</organism>
<dbReference type="OrthoDB" id="734129at2759"/>
<evidence type="ECO:0000313" key="3">
    <source>
        <dbReference type="EMBL" id="EDS44452.1"/>
    </source>
</evidence>
<dbReference type="AlphaFoldDB" id="B0WDD9"/>
<dbReference type="EMBL" id="DS231896">
    <property type="protein sequence ID" value="EDS44452.1"/>
    <property type="molecule type" value="Genomic_DNA"/>
</dbReference>
<sequence length="91" mass="10678">MALFCLRSGVWPFLLVISLCHLLLRFLDWFVPRKFIDLCPLDNPFWEGALAARQRSTNRQSLNDVRVHVHHHPSGSSSSFRKKRHKHPADY</sequence>
<keyword evidence="2" id="KW-0472">Membrane</keyword>
<keyword evidence="5" id="KW-1185">Reference proteome</keyword>
<feature type="compositionally biased region" description="Basic residues" evidence="1">
    <location>
        <begin position="80"/>
        <end position="91"/>
    </location>
</feature>
<proteinExistence type="predicted"/>
<evidence type="ECO:0000313" key="5">
    <source>
        <dbReference type="Proteomes" id="UP000002320"/>
    </source>
</evidence>
<reference evidence="4" key="2">
    <citation type="submission" date="2020-05" db="UniProtKB">
        <authorList>
            <consortium name="EnsemblMetazoa"/>
        </authorList>
    </citation>
    <scope>IDENTIFICATION</scope>
    <source>
        <strain evidence="4">JHB</strain>
    </source>
</reference>
<name>B0WDD9_CULQU</name>
<dbReference type="GO" id="GO:0016740">
    <property type="term" value="F:transferase activity"/>
    <property type="evidence" value="ECO:0007669"/>
    <property type="project" value="UniProtKB-KW"/>
</dbReference>